<comment type="caution">
    <text evidence="1">The sequence shown here is derived from an EMBL/GenBank/DDBJ whole genome shotgun (WGS) entry which is preliminary data.</text>
</comment>
<protein>
    <submittedName>
        <fullName evidence="1">Uncharacterized protein</fullName>
    </submittedName>
</protein>
<organism evidence="1 2">
    <name type="scientific">Knufia fluminis</name>
    <dbReference type="NCBI Taxonomy" id="191047"/>
    <lineage>
        <taxon>Eukaryota</taxon>
        <taxon>Fungi</taxon>
        <taxon>Dikarya</taxon>
        <taxon>Ascomycota</taxon>
        <taxon>Pezizomycotina</taxon>
        <taxon>Eurotiomycetes</taxon>
        <taxon>Chaetothyriomycetidae</taxon>
        <taxon>Chaetothyriales</taxon>
        <taxon>Trichomeriaceae</taxon>
        <taxon>Knufia</taxon>
    </lineage>
</organism>
<evidence type="ECO:0000313" key="1">
    <source>
        <dbReference type="EMBL" id="KAK5958809.1"/>
    </source>
</evidence>
<sequence>MTTSTNITPPSEDCQTMLSPSDISYLQSTQPELFNAVNEARKVRQQRLENCDKEYAAELQKLQDRLTDEDTDLKCKFIDKRQRLVAELHLDMKKPLGRKHDTSTRTATAWLMDKVNAKQQDNRNRARYRSRLLFVERYEIEPERQRLAEQHTKSRYEIEVDFEVSLLDAESDFRTEPDVKNDPEEVAGLATKLCIVNKSLDVLVTLHGNP</sequence>
<reference evidence="1 2" key="1">
    <citation type="submission" date="2022-12" db="EMBL/GenBank/DDBJ databases">
        <title>Genomic features and morphological characterization of a novel Knufia sp. strain isolated from spacecraft assembly facility.</title>
        <authorList>
            <person name="Teixeira M."/>
            <person name="Chander A.M."/>
            <person name="Stajich J.E."/>
            <person name="Venkateswaran K."/>
        </authorList>
    </citation>
    <scope>NUCLEOTIDE SEQUENCE [LARGE SCALE GENOMIC DNA]</scope>
    <source>
        <strain evidence="1 2">FJI-L2-BK-P2</strain>
    </source>
</reference>
<gene>
    <name evidence="1" type="ORF">OHC33_000652</name>
</gene>
<dbReference type="EMBL" id="JAKLMC020000001">
    <property type="protein sequence ID" value="KAK5958809.1"/>
    <property type="molecule type" value="Genomic_DNA"/>
</dbReference>
<dbReference type="Proteomes" id="UP001316803">
    <property type="component" value="Unassembled WGS sequence"/>
</dbReference>
<evidence type="ECO:0000313" key="2">
    <source>
        <dbReference type="Proteomes" id="UP001316803"/>
    </source>
</evidence>
<dbReference type="AlphaFoldDB" id="A0AAN8EM75"/>
<name>A0AAN8EM75_9EURO</name>
<proteinExistence type="predicted"/>
<keyword evidence="2" id="KW-1185">Reference proteome</keyword>
<accession>A0AAN8EM75</accession>